<dbReference type="GeneID" id="97988489"/>
<keyword evidence="2" id="KW-1185">Reference proteome</keyword>
<name>A0A3E3I208_9FIRM</name>
<dbReference type="InterPro" id="IPR010106">
    <property type="entry name" value="RpnA"/>
</dbReference>
<dbReference type="EMBL" id="QVLV01000011">
    <property type="protein sequence ID" value="RGE58593.1"/>
    <property type="molecule type" value="Genomic_DNA"/>
</dbReference>
<dbReference type="NCBIfam" id="TIGR01784">
    <property type="entry name" value="T_den_put_tspse"/>
    <property type="match status" value="1"/>
</dbReference>
<evidence type="ECO:0000313" key="2">
    <source>
        <dbReference type="Proteomes" id="UP000260812"/>
    </source>
</evidence>
<gene>
    <name evidence="1" type="ORF">DXC51_16840</name>
</gene>
<evidence type="ECO:0000313" key="1">
    <source>
        <dbReference type="EMBL" id="RGE58593.1"/>
    </source>
</evidence>
<protein>
    <submittedName>
        <fullName evidence="1">Rpn family recombination-promoting nuclease/putative transposase</fullName>
    </submittedName>
</protein>
<dbReference type="Proteomes" id="UP000260812">
    <property type="component" value="Unassembled WGS sequence"/>
</dbReference>
<dbReference type="AlphaFoldDB" id="A0A3E3I208"/>
<sequence length="304" mass="34737">MNSKTTGTAAMQALSQNYQFNLSDFALFLSVMKNKTAYESTLSIILDEPDLKLTEVEVEQVVLNKSGKRAIRLDAWARDVSDRRFNTEMQNDTEADDVRRRVRFYQGLLDTPVLKAGKTTRYKHLPSTVIIFITQEDIFGRDRAIYTFTEQCEEFSDLPLDDGTKKIFLNMTSKNGRPELISLLQYMKNTTIDNPEVKIKDKRIIMLDEIVNEVKQSEEWEAVKMNILEIGIEKGRQDGLKIGRAEGEAIKLVSMIRRKLEKGLSVTAISEALELEDAYVQKVINLITEDSSKSDLEIAKILLR</sequence>
<reference evidence="1" key="1">
    <citation type="submission" date="2018-08" db="EMBL/GenBank/DDBJ databases">
        <title>A genome reference for cultivated species of the human gut microbiota.</title>
        <authorList>
            <person name="Zou Y."/>
            <person name="Xue W."/>
            <person name="Luo G."/>
        </authorList>
    </citation>
    <scope>NUCLEOTIDE SEQUENCE [LARGE SCALE GENOMIC DNA]</scope>
    <source>
        <strain evidence="1">TF05-5AC</strain>
    </source>
</reference>
<organism evidence="1 2">
    <name type="scientific">Eisenbergiella massiliensis</name>
    <dbReference type="NCBI Taxonomy" id="1720294"/>
    <lineage>
        <taxon>Bacteria</taxon>
        <taxon>Bacillati</taxon>
        <taxon>Bacillota</taxon>
        <taxon>Clostridia</taxon>
        <taxon>Lachnospirales</taxon>
        <taxon>Lachnospiraceae</taxon>
        <taxon>Eisenbergiella</taxon>
    </lineage>
</organism>
<proteinExistence type="predicted"/>
<dbReference type="RefSeq" id="WP_117544992.1">
    <property type="nucleotide sequence ID" value="NZ_QVLV01000011.1"/>
</dbReference>
<accession>A0A3E3I208</accession>
<comment type="caution">
    <text evidence="1">The sequence shown here is derived from an EMBL/GenBank/DDBJ whole genome shotgun (WGS) entry which is preliminary data.</text>
</comment>